<evidence type="ECO:0000313" key="2">
    <source>
        <dbReference type="Proteomes" id="UP000807504"/>
    </source>
</evidence>
<comment type="caution">
    <text evidence="1">The sequence shown here is derived from an EMBL/GenBank/DDBJ whole genome shotgun (WGS) entry which is preliminary data.</text>
</comment>
<accession>A0A8T0FBQ0</accession>
<protein>
    <submittedName>
        <fullName evidence="1">Uncharacterized protein</fullName>
    </submittedName>
</protein>
<organism evidence="1 2">
    <name type="scientific">Argiope bruennichi</name>
    <name type="common">Wasp spider</name>
    <name type="synonym">Aranea bruennichi</name>
    <dbReference type="NCBI Taxonomy" id="94029"/>
    <lineage>
        <taxon>Eukaryota</taxon>
        <taxon>Metazoa</taxon>
        <taxon>Ecdysozoa</taxon>
        <taxon>Arthropoda</taxon>
        <taxon>Chelicerata</taxon>
        <taxon>Arachnida</taxon>
        <taxon>Araneae</taxon>
        <taxon>Araneomorphae</taxon>
        <taxon>Entelegynae</taxon>
        <taxon>Araneoidea</taxon>
        <taxon>Araneidae</taxon>
        <taxon>Argiope</taxon>
    </lineage>
</organism>
<sequence>MSHYLKNAPYRLHPGINKIAIFCAVLAAAHASLAGSYVWGVAAPAVAAAPVYGKALVAAPAVAAPVYGKAFVAAPAVATISAQKTALGPVVSAAPVVAAVPFPVATPYVAAPYAYSTGLVARPSLAAPLVGAPYGLGVGKLGYSLGKAI</sequence>
<name>A0A8T0FBQ0_ARGBR</name>
<proteinExistence type="predicted"/>
<keyword evidence="2" id="KW-1185">Reference proteome</keyword>
<dbReference type="EMBL" id="JABXBU010000015">
    <property type="protein sequence ID" value="KAF8787725.1"/>
    <property type="molecule type" value="Genomic_DNA"/>
</dbReference>
<gene>
    <name evidence="1" type="ORF">HNY73_009293</name>
</gene>
<reference evidence="1" key="1">
    <citation type="journal article" date="2020" name="bioRxiv">
        <title>Chromosome-level reference genome of the European wasp spider Argiope bruennichi: a resource for studies on range expansion and evolutionary adaptation.</title>
        <authorList>
            <person name="Sheffer M.M."/>
            <person name="Hoppe A."/>
            <person name="Krehenwinkel H."/>
            <person name="Uhl G."/>
            <person name="Kuss A.W."/>
            <person name="Jensen L."/>
            <person name="Jensen C."/>
            <person name="Gillespie R.G."/>
            <person name="Hoff K.J."/>
            <person name="Prost S."/>
        </authorList>
    </citation>
    <scope>NUCLEOTIDE SEQUENCE</scope>
</reference>
<evidence type="ECO:0000313" key="1">
    <source>
        <dbReference type="EMBL" id="KAF8787725.1"/>
    </source>
</evidence>
<dbReference type="Proteomes" id="UP000807504">
    <property type="component" value="Unassembled WGS sequence"/>
</dbReference>
<dbReference type="AlphaFoldDB" id="A0A8T0FBQ0"/>
<reference evidence="1" key="2">
    <citation type="submission" date="2020-06" db="EMBL/GenBank/DDBJ databases">
        <authorList>
            <person name="Sheffer M."/>
        </authorList>
    </citation>
    <scope>NUCLEOTIDE SEQUENCE</scope>
</reference>